<evidence type="ECO:0000256" key="1">
    <source>
        <dbReference type="SAM" id="MobiDB-lite"/>
    </source>
</evidence>
<dbReference type="Proteomes" id="UP001155027">
    <property type="component" value="Unassembled WGS sequence"/>
</dbReference>
<accession>A0A9X2TH75</accession>
<dbReference type="AlphaFoldDB" id="A0A9X2TH75"/>
<feature type="region of interest" description="Disordered" evidence="1">
    <location>
        <begin position="133"/>
        <end position="204"/>
    </location>
</feature>
<reference evidence="2" key="1">
    <citation type="submission" date="2022-08" db="EMBL/GenBank/DDBJ databases">
        <title>Genomic Encyclopedia of Type Strains, Phase V (KMG-V): Genome sequencing to study the core and pangenomes of soil and plant-associated prokaryotes.</title>
        <authorList>
            <person name="Whitman W."/>
        </authorList>
    </citation>
    <scope>NUCLEOTIDE SEQUENCE</scope>
    <source>
        <strain evidence="2">0</strain>
    </source>
</reference>
<evidence type="ECO:0000313" key="2">
    <source>
        <dbReference type="EMBL" id="MCS3678286.1"/>
    </source>
</evidence>
<dbReference type="EMBL" id="JANUAU010000007">
    <property type="protein sequence ID" value="MCS3678286.1"/>
    <property type="molecule type" value="Genomic_DNA"/>
</dbReference>
<feature type="region of interest" description="Disordered" evidence="1">
    <location>
        <begin position="1"/>
        <end position="23"/>
    </location>
</feature>
<comment type="caution">
    <text evidence="2">The sequence shown here is derived from an EMBL/GenBank/DDBJ whole genome shotgun (WGS) entry which is preliminary data.</text>
</comment>
<feature type="region of interest" description="Disordered" evidence="1">
    <location>
        <begin position="41"/>
        <end position="120"/>
    </location>
</feature>
<sequence>MENQFMDSTHDTPPPPRDGAQGINGMLHFFHLGRWHSSTTGAGRTVVSEPGWPRASGIGRTSTVSWRRRGRRHAAQPMGRDEASPSTCSSPRALSGRSGPPRCSVARPSPEAASGAARRAVPGRGALVRVLCRETRSPGPETAPSPRPGRLPQRHQSCPLRAVHSRRTTVRVALPRQTVPPMGRDGASTTRPSPQSGASVPAPE</sequence>
<feature type="compositionally biased region" description="Polar residues" evidence="1">
    <location>
        <begin position="187"/>
        <end position="198"/>
    </location>
</feature>
<organism evidence="2 3">
    <name type="scientific">Salinibacter ruber</name>
    <dbReference type="NCBI Taxonomy" id="146919"/>
    <lineage>
        <taxon>Bacteria</taxon>
        <taxon>Pseudomonadati</taxon>
        <taxon>Rhodothermota</taxon>
        <taxon>Rhodothermia</taxon>
        <taxon>Rhodothermales</taxon>
        <taxon>Salinibacteraceae</taxon>
        <taxon>Salinibacter</taxon>
    </lineage>
</organism>
<feature type="compositionally biased region" description="Low complexity" evidence="1">
    <location>
        <begin position="106"/>
        <end position="120"/>
    </location>
</feature>
<proteinExistence type="predicted"/>
<protein>
    <submittedName>
        <fullName evidence="2">Uncharacterized protein</fullName>
    </submittedName>
</protein>
<gene>
    <name evidence="2" type="ORF">GGP71_002217</name>
</gene>
<name>A0A9X2TH75_9BACT</name>
<evidence type="ECO:0000313" key="3">
    <source>
        <dbReference type="Proteomes" id="UP001155027"/>
    </source>
</evidence>